<gene>
    <name evidence="2" type="ORF">F444_09778</name>
</gene>
<feature type="region of interest" description="Disordered" evidence="1">
    <location>
        <begin position="138"/>
        <end position="157"/>
    </location>
</feature>
<accession>A0A081A6C0</accession>
<evidence type="ECO:0000256" key="1">
    <source>
        <dbReference type="SAM" id="MobiDB-lite"/>
    </source>
</evidence>
<feature type="region of interest" description="Disordered" evidence="1">
    <location>
        <begin position="57"/>
        <end position="113"/>
    </location>
</feature>
<feature type="compositionally biased region" description="Basic residues" evidence="1">
    <location>
        <begin position="148"/>
        <end position="157"/>
    </location>
</feature>
<feature type="compositionally biased region" description="Low complexity" evidence="1">
    <location>
        <begin position="96"/>
        <end position="108"/>
    </location>
</feature>
<proteinExistence type="predicted"/>
<reference evidence="2 3" key="1">
    <citation type="submission" date="2013-11" db="EMBL/GenBank/DDBJ databases">
        <title>The Genome Sequence of Phytophthora parasitica P1976.</title>
        <authorList>
            <consortium name="The Broad Institute Genomics Platform"/>
            <person name="Russ C."/>
            <person name="Tyler B."/>
            <person name="Panabieres F."/>
            <person name="Shan W."/>
            <person name="Tripathy S."/>
            <person name="Grunwald N."/>
            <person name="Machado M."/>
            <person name="Johnson C.S."/>
            <person name="Walker B."/>
            <person name="Young S."/>
            <person name="Zeng Q."/>
            <person name="Gargeya S."/>
            <person name="Fitzgerald M."/>
            <person name="Haas B."/>
            <person name="Abouelleil A."/>
            <person name="Allen A.W."/>
            <person name="Alvarado L."/>
            <person name="Arachchi H.M."/>
            <person name="Berlin A.M."/>
            <person name="Chapman S.B."/>
            <person name="Gainer-Dewar J."/>
            <person name="Goldberg J."/>
            <person name="Griggs A."/>
            <person name="Gujja S."/>
            <person name="Hansen M."/>
            <person name="Howarth C."/>
            <person name="Imamovic A."/>
            <person name="Ireland A."/>
            <person name="Larimer J."/>
            <person name="McCowan C."/>
            <person name="Murphy C."/>
            <person name="Pearson M."/>
            <person name="Poon T.W."/>
            <person name="Priest M."/>
            <person name="Roberts A."/>
            <person name="Saif S."/>
            <person name="Shea T."/>
            <person name="Sisk P."/>
            <person name="Sykes S."/>
            <person name="Wortman J."/>
            <person name="Nusbaum C."/>
            <person name="Birren B."/>
        </authorList>
    </citation>
    <scope>NUCLEOTIDE SEQUENCE [LARGE SCALE GENOMIC DNA]</scope>
    <source>
        <strain evidence="2 3">P1976</strain>
    </source>
</reference>
<organism evidence="2 3">
    <name type="scientific">Phytophthora nicotianae P1976</name>
    <dbReference type="NCBI Taxonomy" id="1317066"/>
    <lineage>
        <taxon>Eukaryota</taxon>
        <taxon>Sar</taxon>
        <taxon>Stramenopiles</taxon>
        <taxon>Oomycota</taxon>
        <taxon>Peronosporomycetes</taxon>
        <taxon>Peronosporales</taxon>
        <taxon>Peronosporaceae</taxon>
        <taxon>Phytophthora</taxon>
    </lineage>
</organism>
<dbReference type="AlphaFoldDB" id="A0A081A6C0"/>
<dbReference type="Proteomes" id="UP000028582">
    <property type="component" value="Unassembled WGS sequence"/>
</dbReference>
<evidence type="ECO:0000313" key="2">
    <source>
        <dbReference type="EMBL" id="ETO74431.1"/>
    </source>
</evidence>
<dbReference type="EMBL" id="ANJA01001798">
    <property type="protein sequence ID" value="ETO74431.1"/>
    <property type="molecule type" value="Genomic_DNA"/>
</dbReference>
<sequence>MWSQKKQANRKITVHCDVGNIGDKITNTGASNDSITITNCGGGDTLTNTDSDGDMITNTNKDGDWIPNTAGSSSIQPSDVVGKTVTDKQKGKGLKRNTQSKTTSTNSTKRMHDLDCSIHELGQHEEIDSGARNAIKLNQASRPSGRPKQQKSFRTAKRKREIEGALAFVDTIGMLVMLHWKNLTKSCGVILYRLTFWGCAGSNSSYV</sequence>
<comment type="caution">
    <text evidence="2">The sequence shown here is derived from an EMBL/GenBank/DDBJ whole genome shotgun (WGS) entry which is preliminary data.</text>
</comment>
<name>A0A081A6C0_PHYNI</name>
<evidence type="ECO:0000313" key="3">
    <source>
        <dbReference type="Proteomes" id="UP000028582"/>
    </source>
</evidence>
<protein>
    <submittedName>
        <fullName evidence="2">Uncharacterized protein</fullName>
    </submittedName>
</protein>